<comment type="caution">
    <text evidence="2">The sequence shown here is derived from an EMBL/GenBank/DDBJ whole genome shotgun (WGS) entry which is preliminary data.</text>
</comment>
<dbReference type="SUPFAM" id="SSF56672">
    <property type="entry name" value="DNA/RNA polymerases"/>
    <property type="match status" value="1"/>
</dbReference>
<feature type="domain" description="Reverse transcriptase" evidence="1">
    <location>
        <begin position="258"/>
        <end position="528"/>
    </location>
</feature>
<reference evidence="2" key="1">
    <citation type="submission" date="2022-03" db="EMBL/GenBank/DDBJ databases">
        <authorList>
            <person name="Tunstrom K."/>
        </authorList>
    </citation>
    <scope>NUCLEOTIDE SEQUENCE</scope>
</reference>
<evidence type="ECO:0000259" key="1">
    <source>
        <dbReference type="PROSITE" id="PS50878"/>
    </source>
</evidence>
<evidence type="ECO:0000313" key="2">
    <source>
        <dbReference type="EMBL" id="CAH2096867.1"/>
    </source>
</evidence>
<evidence type="ECO:0000313" key="3">
    <source>
        <dbReference type="Proteomes" id="UP001153954"/>
    </source>
</evidence>
<dbReference type="EMBL" id="CAKOGL010000017">
    <property type="protein sequence ID" value="CAH2096867.1"/>
    <property type="molecule type" value="Genomic_DNA"/>
</dbReference>
<dbReference type="CDD" id="cd01650">
    <property type="entry name" value="RT_nLTR_like"/>
    <property type="match status" value="1"/>
</dbReference>
<sequence>MVFGDFNIDLLRKDRRTRAYTSLICECGYKPLNCIKQKYCTRETSKTKTLIDHVLTNLKDTDFHIATVDSALSDHKQLFVQLNKHKSLPPKKTQYQATDYSKLKNYIKESPFVSKDNSYNDLEKYIHLSIQNCKVTKVKVSNPPQKDWINKEVIKDLNYRNRLWYELKLDPYNKGLQSLELAKNIPFRCHNDNIYIDSHNSNPESKLEKFRPCTEDEIVKIIDKLDCKTSAGIDNITTKDIKCIGYSMAGHFSKCFNQLFIEGKFPDTLKIAKVSPIYKSGPRTDPSNYRPISVLPIISKILERIIYSRLDQYLTSINFLTERQYGFRTRSSTLAATIDLVTNIKMRIDQRKIVLGVFIDLKKAFDTVNHDLLIRKLVNVGVIGSALDMLKSYLSNRQQVTKIGEYRSSPKRISCGVPQGSILGPLLFLIYINSISYIKLNGELTLYADDTCLFYHGSCIHEITRLAQEDLNLLFNWLQSNLLTINVPKTCYCIFKAKNKIIPTFNKLKIDSKPLTEKNSETYLGLRIDKNLNWQVQINHIKTKLSSFLGAIRHGVGCLPREIRLMIYNSYVKSHLSYLIEIWGSASKTKIKELQILQNKIVKVLFNYDFMTSTDIIYKETKIMNIYQLYYFNTLILIYKILTKKIHCQIKFIRHHEMPRYSLRRHNKLVTPKARTNYEKKTITFEGAQLFNNLPDHVKVADSITIFKRRLKLYITQNDIV</sequence>
<proteinExistence type="predicted"/>
<gene>
    <name evidence="2" type="ORF">EEDITHA_LOCUS12155</name>
</gene>
<dbReference type="GO" id="GO:0071897">
    <property type="term" value="P:DNA biosynthetic process"/>
    <property type="evidence" value="ECO:0007669"/>
    <property type="project" value="UniProtKB-ARBA"/>
</dbReference>
<dbReference type="Pfam" id="PF00078">
    <property type="entry name" value="RVT_1"/>
    <property type="match status" value="1"/>
</dbReference>
<name>A0AAU9UD59_EUPED</name>
<dbReference type="InterPro" id="IPR000477">
    <property type="entry name" value="RT_dom"/>
</dbReference>
<dbReference type="InterPro" id="IPR043502">
    <property type="entry name" value="DNA/RNA_pol_sf"/>
</dbReference>
<dbReference type="AlphaFoldDB" id="A0AAU9UD59"/>
<dbReference type="PROSITE" id="PS50878">
    <property type="entry name" value="RT_POL"/>
    <property type="match status" value="1"/>
</dbReference>
<organism evidence="2 3">
    <name type="scientific">Euphydryas editha</name>
    <name type="common">Edith's checkerspot</name>
    <dbReference type="NCBI Taxonomy" id="104508"/>
    <lineage>
        <taxon>Eukaryota</taxon>
        <taxon>Metazoa</taxon>
        <taxon>Ecdysozoa</taxon>
        <taxon>Arthropoda</taxon>
        <taxon>Hexapoda</taxon>
        <taxon>Insecta</taxon>
        <taxon>Pterygota</taxon>
        <taxon>Neoptera</taxon>
        <taxon>Endopterygota</taxon>
        <taxon>Lepidoptera</taxon>
        <taxon>Glossata</taxon>
        <taxon>Ditrysia</taxon>
        <taxon>Papilionoidea</taxon>
        <taxon>Nymphalidae</taxon>
        <taxon>Nymphalinae</taxon>
        <taxon>Euphydryas</taxon>
    </lineage>
</organism>
<keyword evidence="3" id="KW-1185">Reference proteome</keyword>
<dbReference type="Proteomes" id="UP001153954">
    <property type="component" value="Unassembled WGS sequence"/>
</dbReference>
<accession>A0AAU9UD59</accession>
<dbReference type="PANTHER" id="PTHR33332">
    <property type="entry name" value="REVERSE TRANSCRIPTASE DOMAIN-CONTAINING PROTEIN"/>
    <property type="match status" value="1"/>
</dbReference>
<protein>
    <recommendedName>
        <fullName evidence="1">Reverse transcriptase domain-containing protein</fullName>
    </recommendedName>
</protein>